<protein>
    <recommendedName>
        <fullName evidence="5">Translation machinery-associated protein 16</fullName>
    </recommendedName>
</protein>
<dbReference type="PANTHER" id="PTHR13349:SF2">
    <property type="entry name" value="TRANSLATION MACHINERY-ASSOCIATED PROTEIN 16"/>
    <property type="match status" value="1"/>
</dbReference>
<comment type="similarity">
    <text evidence="1">Belongs to the TMA16 family.</text>
</comment>
<dbReference type="PANTHER" id="PTHR13349">
    <property type="entry name" value="TRANSLATION MACHINERY-ASSOCIATED PROTEIN 16"/>
    <property type="match status" value="1"/>
</dbReference>
<sequence length="221" mass="25245">MGGKKISERSIKKKSGPTHPHSRRATQLARVAHRKDKLNQAKSVRNRSSNAKVDRLSTLVLMLPDDIDALPDLASVHSFVAENFLTRHEDELQELKSERRPGRPPHKRELELKEIIAKEQQEYSEGFEIPDLTSVTNVKLLRDWQGDPQALPLFRMVRISAKYPEQCKLMHPGNHKLLQIEFKQQNEATAADSTSEMDTTDSTNVQERPDFQRVGEFAQMG</sequence>
<dbReference type="OrthoDB" id="270284at2759"/>
<dbReference type="EMBL" id="OOIN01000003">
    <property type="protein sequence ID" value="SPO22229.1"/>
    <property type="molecule type" value="Genomic_DNA"/>
</dbReference>
<evidence type="ECO:0000313" key="3">
    <source>
        <dbReference type="EMBL" id="SPO22229.1"/>
    </source>
</evidence>
<reference evidence="3 4" key="1">
    <citation type="submission" date="2018-03" db="EMBL/GenBank/DDBJ databases">
        <authorList>
            <person name="Guldener U."/>
        </authorList>
    </citation>
    <scope>NUCLEOTIDE SEQUENCE [LARGE SCALE GENOMIC DNA]</scope>
    <source>
        <strain evidence="3 4">NBRC100155</strain>
    </source>
</reference>
<dbReference type="Pfam" id="PF11176">
    <property type="entry name" value="Tma16"/>
    <property type="match status" value="1"/>
</dbReference>
<dbReference type="Gene3D" id="1.20.1440.170">
    <property type="entry name" value="Translation machinery-associated protein 16-like"/>
    <property type="match status" value="1"/>
</dbReference>
<evidence type="ECO:0000313" key="4">
    <source>
        <dbReference type="Proteomes" id="UP000324022"/>
    </source>
</evidence>
<evidence type="ECO:0008006" key="5">
    <source>
        <dbReference type="Google" id="ProtNLM"/>
    </source>
</evidence>
<organism evidence="3 4">
    <name type="scientific">Ustilago trichophora</name>
    <dbReference type="NCBI Taxonomy" id="86804"/>
    <lineage>
        <taxon>Eukaryota</taxon>
        <taxon>Fungi</taxon>
        <taxon>Dikarya</taxon>
        <taxon>Basidiomycota</taxon>
        <taxon>Ustilaginomycotina</taxon>
        <taxon>Ustilaginomycetes</taxon>
        <taxon>Ustilaginales</taxon>
        <taxon>Ustilaginaceae</taxon>
        <taxon>Ustilago</taxon>
    </lineage>
</organism>
<dbReference type="InterPro" id="IPR038356">
    <property type="entry name" value="Tma16_sf"/>
</dbReference>
<name>A0A5C3DYN4_9BASI</name>
<dbReference type="InterPro" id="IPR021346">
    <property type="entry name" value="Tma16"/>
</dbReference>
<gene>
    <name evidence="3" type="ORF">UTRI_02237_B</name>
</gene>
<feature type="compositionally biased region" description="Low complexity" evidence="2">
    <location>
        <begin position="188"/>
        <end position="203"/>
    </location>
</feature>
<feature type="compositionally biased region" description="Polar residues" evidence="2">
    <location>
        <begin position="40"/>
        <end position="49"/>
    </location>
</feature>
<dbReference type="Proteomes" id="UP000324022">
    <property type="component" value="Unassembled WGS sequence"/>
</dbReference>
<feature type="compositionally biased region" description="Basic and acidic residues" evidence="2">
    <location>
        <begin position="1"/>
        <end position="10"/>
    </location>
</feature>
<keyword evidence="4" id="KW-1185">Reference proteome</keyword>
<dbReference type="GO" id="GO:0005634">
    <property type="term" value="C:nucleus"/>
    <property type="evidence" value="ECO:0007669"/>
    <property type="project" value="TreeGrafter"/>
</dbReference>
<feature type="region of interest" description="Disordered" evidence="2">
    <location>
        <begin position="1"/>
        <end position="49"/>
    </location>
</feature>
<evidence type="ECO:0000256" key="1">
    <source>
        <dbReference type="ARBA" id="ARBA00034127"/>
    </source>
</evidence>
<accession>A0A5C3DYN4</accession>
<dbReference type="AlphaFoldDB" id="A0A5C3DYN4"/>
<evidence type="ECO:0000256" key="2">
    <source>
        <dbReference type="SAM" id="MobiDB-lite"/>
    </source>
</evidence>
<feature type="region of interest" description="Disordered" evidence="2">
    <location>
        <begin position="187"/>
        <end position="207"/>
    </location>
</feature>
<feature type="compositionally biased region" description="Basic residues" evidence="2">
    <location>
        <begin position="11"/>
        <end position="24"/>
    </location>
</feature>
<proteinExistence type="inferred from homology"/>